<keyword evidence="3" id="KW-1185">Reference proteome</keyword>
<reference evidence="2" key="2">
    <citation type="submission" date="2025-08" db="UniProtKB">
        <authorList>
            <consortium name="Ensembl"/>
        </authorList>
    </citation>
    <scope>IDENTIFICATION</scope>
</reference>
<dbReference type="Proteomes" id="UP000694397">
    <property type="component" value="Chromosome 21"/>
</dbReference>
<name>A0A8C9QZP5_SCLFO</name>
<evidence type="ECO:0000256" key="1">
    <source>
        <dbReference type="SAM" id="MobiDB-lite"/>
    </source>
</evidence>
<feature type="compositionally biased region" description="Polar residues" evidence="1">
    <location>
        <begin position="1"/>
        <end position="17"/>
    </location>
</feature>
<organism evidence="2 3">
    <name type="scientific">Scleropages formosus</name>
    <name type="common">Asian bonytongue</name>
    <name type="synonym">Osteoglossum formosum</name>
    <dbReference type="NCBI Taxonomy" id="113540"/>
    <lineage>
        <taxon>Eukaryota</taxon>
        <taxon>Metazoa</taxon>
        <taxon>Chordata</taxon>
        <taxon>Craniata</taxon>
        <taxon>Vertebrata</taxon>
        <taxon>Euteleostomi</taxon>
        <taxon>Actinopterygii</taxon>
        <taxon>Neopterygii</taxon>
        <taxon>Teleostei</taxon>
        <taxon>Osteoglossocephala</taxon>
        <taxon>Osteoglossomorpha</taxon>
        <taxon>Osteoglossiformes</taxon>
        <taxon>Osteoglossidae</taxon>
        <taxon>Scleropages</taxon>
    </lineage>
</organism>
<protein>
    <submittedName>
        <fullName evidence="2">Uncharacterized protein</fullName>
    </submittedName>
</protein>
<reference evidence="2" key="3">
    <citation type="submission" date="2025-09" db="UniProtKB">
        <authorList>
            <consortium name="Ensembl"/>
        </authorList>
    </citation>
    <scope>IDENTIFICATION</scope>
</reference>
<proteinExistence type="predicted"/>
<reference evidence="2 3" key="1">
    <citation type="submission" date="2019-04" db="EMBL/GenBank/DDBJ databases">
        <authorList>
            <consortium name="Wellcome Sanger Institute Data Sharing"/>
        </authorList>
    </citation>
    <scope>NUCLEOTIDE SEQUENCE [LARGE SCALE GENOMIC DNA]</scope>
</reference>
<dbReference type="Ensembl" id="ENSSFOT00015003848.2">
    <property type="protein sequence ID" value="ENSSFOP00015003784.2"/>
    <property type="gene ID" value="ENSSFOG00015002479.2"/>
</dbReference>
<accession>A0A8C9QZP5</accession>
<sequence length="92" mass="10556">ITTKMNKKQQSCFSTMPGNEHQKTAGHHFSDQCNTHLEASQVRQTYDRFSRWGKEVHIWVVVLLLCLAKEQLATQQAPVAPHPLCHRTPLVH</sequence>
<feature type="region of interest" description="Disordered" evidence="1">
    <location>
        <begin position="1"/>
        <end position="27"/>
    </location>
</feature>
<evidence type="ECO:0000313" key="2">
    <source>
        <dbReference type="Ensembl" id="ENSSFOP00015003784.2"/>
    </source>
</evidence>
<evidence type="ECO:0000313" key="3">
    <source>
        <dbReference type="Proteomes" id="UP000694397"/>
    </source>
</evidence>
<dbReference type="AlphaFoldDB" id="A0A8C9QZP5"/>